<reference evidence="1 2" key="1">
    <citation type="submission" date="2017-11" db="EMBL/GenBank/DDBJ databases">
        <title>Genome sequence of Entomoplasma freundtii BARC 318 (ATCC 51999).</title>
        <authorList>
            <person name="Lo W.-S."/>
            <person name="Gasparich G.E."/>
            <person name="Kuo C.-H."/>
        </authorList>
    </citation>
    <scope>NUCLEOTIDE SEQUENCE [LARGE SCALE GENOMIC DNA]</scope>
    <source>
        <strain evidence="1 2">BARC 318</strain>
    </source>
</reference>
<evidence type="ECO:0000313" key="2">
    <source>
        <dbReference type="Proteomes" id="UP000232222"/>
    </source>
</evidence>
<dbReference type="RefSeq" id="WP_100609348.1">
    <property type="nucleotide sequence ID" value="NZ_CP024962.1"/>
</dbReference>
<proteinExistence type="predicted"/>
<dbReference type="OrthoDB" id="9783873at2"/>
<evidence type="ECO:0000313" key="1">
    <source>
        <dbReference type="EMBL" id="ATZ16399.1"/>
    </source>
</evidence>
<keyword evidence="2" id="KW-1185">Reference proteome</keyword>
<dbReference type="InterPro" id="IPR021301">
    <property type="entry name" value="DUF2779"/>
</dbReference>
<dbReference type="Pfam" id="PF11074">
    <property type="entry name" value="DUF2779"/>
    <property type="match status" value="1"/>
</dbReference>
<protein>
    <submittedName>
        <fullName evidence="1">Uncharacterized protein</fullName>
    </submittedName>
</protein>
<sequence length="706" mass="82870">MSIYQGPLSKEDFKTALVECEKKAWVWHSFANFKQMLDAQNAKEFIYWGKDKITNEDDYHSDASTIDLYEVYCQLLDNNNQQDNESLTKFSQNWTDEDGFVLTKFQGETIENGNEVGDKARVFWTLENAKKTPHLKVADFSGNLDFVAVQKQTTDLLNNEQSQYHYLFEPAFGYDNNNLKTRCDILRLNGNNHVEIIEIKATSKIKPEHFFDLAYQIFILEKNGLIVDEVYLGHLRDNFILGVPFAYDDSPLKDLASTLYEETPQITFAEAKTAFEKVLNSNWQPDSEIKMIEDEFDYFLDFDPWLKKQGSKTAPYSLLEAYRDLETQGRWESWINELSTYLNKPLSLMTYYFQQPNCSWPVALKQKKGAKIWAPKETFCYHIMPWFDTSQPHIFQLTGSSNFANSKKAQVYWETQQVYLTKIKSLKGLEASLTFKGDDFFLPYHHEHLDLVHQYQTNKFRITDAINGKQGYVKQNLVQYSHYPVYMYDFETVKWAIPRFHRSKSYQQIPFQYSIDVLMDDNYDYNQPQSMKHYDFLANQIADPRPEFLREFLKAIFSQGPGVYVAYNDSFEKTVLKYAAWAFPELKIPLFYIVQNTIDLMTFFKGKKGVYPWFMVNHPLFEGSYSIKKTQPALEPNFSYTDLTINKGDKASQVFREFIDGLIPQAVWEEGIYPDLLAYCNRDTLAMVVILQRVKEIYQEWEQNAK</sequence>
<name>A0A2K8NRF6_9MOLU</name>
<gene>
    <name evidence="1" type="ORF">EFREU_v1c03730</name>
</gene>
<organism evidence="1 2">
    <name type="scientific">Entomoplasma freundtii</name>
    <dbReference type="NCBI Taxonomy" id="74700"/>
    <lineage>
        <taxon>Bacteria</taxon>
        <taxon>Bacillati</taxon>
        <taxon>Mycoplasmatota</taxon>
        <taxon>Mollicutes</taxon>
        <taxon>Entomoplasmatales</taxon>
        <taxon>Entomoplasmataceae</taxon>
        <taxon>Entomoplasma</taxon>
    </lineage>
</organism>
<dbReference type="Proteomes" id="UP000232222">
    <property type="component" value="Chromosome"/>
</dbReference>
<dbReference type="AlphaFoldDB" id="A0A2K8NRF6"/>
<dbReference type="KEGG" id="efr:EFREU_v1c03730"/>
<accession>A0A2K8NRF6</accession>
<dbReference type="EMBL" id="CP024962">
    <property type="protein sequence ID" value="ATZ16399.1"/>
    <property type="molecule type" value="Genomic_DNA"/>
</dbReference>